<dbReference type="GO" id="GO:0003735">
    <property type="term" value="F:structural constituent of ribosome"/>
    <property type="evidence" value="ECO:0007669"/>
    <property type="project" value="InterPro"/>
</dbReference>
<dbReference type="Proteomes" id="UP000078292">
    <property type="component" value="Unassembled WGS sequence"/>
</dbReference>
<dbReference type="GO" id="GO:0015935">
    <property type="term" value="C:small ribosomal subunit"/>
    <property type="evidence" value="ECO:0007669"/>
    <property type="project" value="TreeGrafter"/>
</dbReference>
<evidence type="ECO:0000256" key="4">
    <source>
        <dbReference type="ARBA" id="ARBA00022884"/>
    </source>
</evidence>
<dbReference type="InterPro" id="IPR002583">
    <property type="entry name" value="Ribosomal_bS20"/>
</dbReference>
<dbReference type="GO" id="GO:0005829">
    <property type="term" value="C:cytosol"/>
    <property type="evidence" value="ECO:0007669"/>
    <property type="project" value="TreeGrafter"/>
</dbReference>
<dbReference type="RefSeq" id="WP_043057959.1">
    <property type="nucleotide sequence ID" value="NZ_LXEY01000018.1"/>
</dbReference>
<gene>
    <name evidence="8" type="primary">rpsT</name>
    <name evidence="10" type="ORF">A6F49_10710</name>
</gene>
<dbReference type="EMBL" id="LXEY01000018">
    <property type="protein sequence ID" value="OAV60931.1"/>
    <property type="molecule type" value="Genomic_DNA"/>
</dbReference>
<keyword evidence="5 8" id="KW-0689">Ribosomal protein</keyword>
<evidence type="ECO:0000313" key="11">
    <source>
        <dbReference type="Proteomes" id="UP000078292"/>
    </source>
</evidence>
<dbReference type="InterPro" id="IPR036510">
    <property type="entry name" value="Ribosomal_bS20_sf"/>
</dbReference>
<dbReference type="GO" id="GO:0070181">
    <property type="term" value="F:small ribosomal subunit rRNA binding"/>
    <property type="evidence" value="ECO:0007669"/>
    <property type="project" value="TreeGrafter"/>
</dbReference>
<comment type="function">
    <text evidence="1 8">Binds directly to 16S ribosomal RNA.</text>
</comment>
<feature type="region of interest" description="Disordered" evidence="9">
    <location>
        <begin position="1"/>
        <end position="23"/>
    </location>
</feature>
<keyword evidence="11" id="KW-1185">Reference proteome</keyword>
<dbReference type="PANTHER" id="PTHR33398">
    <property type="entry name" value="30S RIBOSOMAL PROTEIN S20"/>
    <property type="match status" value="1"/>
</dbReference>
<dbReference type="STRING" id="1837282.A6F49_10710"/>
<dbReference type="SUPFAM" id="SSF46992">
    <property type="entry name" value="Ribosomal protein S20"/>
    <property type="match status" value="1"/>
</dbReference>
<proteinExistence type="inferred from homology"/>
<dbReference type="NCBIfam" id="TIGR00029">
    <property type="entry name" value="S20"/>
    <property type="match status" value="1"/>
</dbReference>
<feature type="compositionally biased region" description="Basic and acidic residues" evidence="9">
    <location>
        <begin position="12"/>
        <end position="23"/>
    </location>
</feature>
<evidence type="ECO:0000256" key="5">
    <source>
        <dbReference type="ARBA" id="ARBA00022980"/>
    </source>
</evidence>
<comment type="caution">
    <text evidence="10">The sequence shown here is derived from an EMBL/GenBank/DDBJ whole genome shotgun (WGS) entry which is preliminary data.</text>
</comment>
<dbReference type="HAMAP" id="MF_00500">
    <property type="entry name" value="Ribosomal_bS20"/>
    <property type="match status" value="1"/>
</dbReference>
<evidence type="ECO:0000256" key="7">
    <source>
        <dbReference type="ARBA" id="ARBA00035136"/>
    </source>
</evidence>
<dbReference type="Gene3D" id="1.20.58.110">
    <property type="entry name" value="Ribosomal protein S20"/>
    <property type="match status" value="1"/>
</dbReference>
<accession>A0A1B7LZM2</accession>
<evidence type="ECO:0000256" key="2">
    <source>
        <dbReference type="ARBA" id="ARBA00007634"/>
    </source>
</evidence>
<evidence type="ECO:0000313" key="10">
    <source>
        <dbReference type="EMBL" id="OAV60931.1"/>
    </source>
</evidence>
<comment type="similarity">
    <text evidence="2 8">Belongs to the bacterial ribosomal protein bS20 family.</text>
</comment>
<protein>
    <recommendedName>
        <fullName evidence="7 8">Small ribosomal subunit protein bS20</fullName>
    </recommendedName>
</protein>
<dbReference type="OrthoDB" id="9807974at2"/>
<name>A0A1B7LZM2_9MICC</name>
<dbReference type="AlphaFoldDB" id="A0A1B7LZM2"/>
<keyword evidence="4 8" id="KW-0694">RNA-binding</keyword>
<evidence type="ECO:0000256" key="8">
    <source>
        <dbReference type="HAMAP-Rule" id="MF_00500"/>
    </source>
</evidence>
<dbReference type="GO" id="GO:0006412">
    <property type="term" value="P:translation"/>
    <property type="evidence" value="ECO:0007669"/>
    <property type="project" value="UniProtKB-UniRule"/>
</dbReference>
<dbReference type="PANTHER" id="PTHR33398:SF1">
    <property type="entry name" value="SMALL RIBOSOMAL SUBUNIT PROTEIN BS20C"/>
    <property type="match status" value="1"/>
</dbReference>
<evidence type="ECO:0000256" key="1">
    <source>
        <dbReference type="ARBA" id="ARBA00003134"/>
    </source>
</evidence>
<keyword evidence="3 8" id="KW-0699">rRNA-binding</keyword>
<sequence>MANLKSSKKRAITNEKRRERNTAIKSELKTALRKVNKAVESGDKAAAEQALTVAGRKLDKAVSKGAIHRNNAANRKSGAAARVNAMDA</sequence>
<feature type="compositionally biased region" description="Basic residues" evidence="9">
    <location>
        <begin position="1"/>
        <end position="11"/>
    </location>
</feature>
<organism evidence="10 11">
    <name type="scientific">Enteractinococcus helveticum</name>
    <dbReference type="NCBI Taxonomy" id="1837282"/>
    <lineage>
        <taxon>Bacteria</taxon>
        <taxon>Bacillati</taxon>
        <taxon>Actinomycetota</taxon>
        <taxon>Actinomycetes</taxon>
        <taxon>Micrococcales</taxon>
        <taxon>Micrococcaceae</taxon>
    </lineage>
</organism>
<dbReference type="Pfam" id="PF01649">
    <property type="entry name" value="Ribosomal_S20p"/>
    <property type="match status" value="1"/>
</dbReference>
<dbReference type="FunFam" id="1.20.58.110:FF:000001">
    <property type="entry name" value="30S ribosomal protein S20"/>
    <property type="match status" value="1"/>
</dbReference>
<reference evidence="10 11" key="1">
    <citation type="submission" date="2016-04" db="EMBL/GenBank/DDBJ databases">
        <title>First whole genome shotgun sequence of the bacterium Enteractinococcus sp. strain UASWS1574.</title>
        <authorList>
            <person name="Crovadore J."/>
            <person name="Chablais R."/>
            <person name="Lefort F."/>
        </authorList>
    </citation>
    <scope>NUCLEOTIDE SEQUENCE [LARGE SCALE GENOMIC DNA]</scope>
    <source>
        <strain evidence="10 11">UASWS1574</strain>
    </source>
</reference>
<evidence type="ECO:0000256" key="9">
    <source>
        <dbReference type="SAM" id="MobiDB-lite"/>
    </source>
</evidence>
<evidence type="ECO:0000256" key="3">
    <source>
        <dbReference type="ARBA" id="ARBA00022730"/>
    </source>
</evidence>
<keyword evidence="6 8" id="KW-0687">Ribonucleoprotein</keyword>
<evidence type="ECO:0000256" key="6">
    <source>
        <dbReference type="ARBA" id="ARBA00023274"/>
    </source>
</evidence>